<comment type="caution">
    <text evidence="2">The sequence shown here is derived from an EMBL/GenBank/DDBJ whole genome shotgun (WGS) entry which is preliminary data.</text>
</comment>
<protein>
    <submittedName>
        <fullName evidence="2">Uncharacterized protein</fullName>
    </submittedName>
</protein>
<feature type="region of interest" description="Disordered" evidence="1">
    <location>
        <begin position="58"/>
        <end position="88"/>
    </location>
</feature>
<dbReference type="Proteomes" id="UP000034841">
    <property type="component" value="Unassembled WGS sequence"/>
</dbReference>
<sequence>MAICALLAASAIKVKSRKNGSVDAVWPARGAFAPEAECATAAALDAGTEATAAAIEAPEPALGDDMLIPEEKPKSTDDGGVEAAPEES</sequence>
<organism evidence="2 3">
    <name type="scientific">Ceratocystis fimbriata f. sp. platani</name>
    <dbReference type="NCBI Taxonomy" id="88771"/>
    <lineage>
        <taxon>Eukaryota</taxon>
        <taxon>Fungi</taxon>
        <taxon>Dikarya</taxon>
        <taxon>Ascomycota</taxon>
        <taxon>Pezizomycotina</taxon>
        <taxon>Sordariomycetes</taxon>
        <taxon>Hypocreomycetidae</taxon>
        <taxon>Microascales</taxon>
        <taxon>Ceratocystidaceae</taxon>
        <taxon>Ceratocystis</taxon>
    </lineage>
</organism>
<accession>A0A0F8B1S1</accession>
<dbReference type="AlphaFoldDB" id="A0A0F8B1S1"/>
<gene>
    <name evidence="2" type="ORF">CFO_g2442</name>
</gene>
<reference evidence="2 3" key="1">
    <citation type="submission" date="2015-04" db="EMBL/GenBank/DDBJ databases">
        <title>Genome sequence of Ceratocystis platani, a major pathogen of plane trees.</title>
        <authorList>
            <person name="Belbahri L."/>
        </authorList>
    </citation>
    <scope>NUCLEOTIDE SEQUENCE [LARGE SCALE GENOMIC DNA]</scope>
    <source>
        <strain evidence="2 3">CFO</strain>
    </source>
</reference>
<proteinExistence type="predicted"/>
<name>A0A0F8B1S1_CERFI</name>
<evidence type="ECO:0000313" key="3">
    <source>
        <dbReference type="Proteomes" id="UP000034841"/>
    </source>
</evidence>
<evidence type="ECO:0000313" key="2">
    <source>
        <dbReference type="EMBL" id="KKF95211.1"/>
    </source>
</evidence>
<evidence type="ECO:0000256" key="1">
    <source>
        <dbReference type="SAM" id="MobiDB-lite"/>
    </source>
</evidence>
<dbReference type="EMBL" id="LBBL01000111">
    <property type="protein sequence ID" value="KKF95211.1"/>
    <property type="molecule type" value="Genomic_DNA"/>
</dbReference>
<keyword evidence="3" id="KW-1185">Reference proteome</keyword>